<evidence type="ECO:0000256" key="2">
    <source>
        <dbReference type="ARBA" id="ARBA00022525"/>
    </source>
</evidence>
<dbReference type="EMBL" id="FZQP02000282">
    <property type="protein sequence ID" value="VVC88277.1"/>
    <property type="molecule type" value="Genomic_DNA"/>
</dbReference>
<dbReference type="AlphaFoldDB" id="A0A5E4PQG8"/>
<dbReference type="GO" id="GO:0035592">
    <property type="term" value="P:establishment of protein localization to extracellular region"/>
    <property type="evidence" value="ECO:0007669"/>
    <property type="project" value="TreeGrafter"/>
</dbReference>
<dbReference type="InterPro" id="IPR000716">
    <property type="entry name" value="Thyroglobulin_1"/>
</dbReference>
<dbReference type="Gene3D" id="4.10.800.10">
    <property type="entry name" value="Thyroglobulin type-1"/>
    <property type="match status" value="1"/>
</dbReference>
<dbReference type="SUPFAM" id="SSF57610">
    <property type="entry name" value="Thyroglobulin type-1 domain"/>
    <property type="match status" value="1"/>
</dbReference>
<evidence type="ECO:0000256" key="3">
    <source>
        <dbReference type="ARBA" id="ARBA00022737"/>
    </source>
</evidence>
<dbReference type="InterPro" id="IPR051950">
    <property type="entry name" value="Dev_reg/Prot_inhib"/>
</dbReference>
<reference evidence="7 8" key="1">
    <citation type="submission" date="2017-07" db="EMBL/GenBank/DDBJ databases">
        <authorList>
            <person name="Talla V."/>
            <person name="Backstrom N."/>
        </authorList>
    </citation>
    <scope>NUCLEOTIDE SEQUENCE [LARGE SCALE GENOMIC DNA]</scope>
</reference>
<dbReference type="Pfam" id="PF00086">
    <property type="entry name" value="Thyroglobulin_1"/>
    <property type="match status" value="1"/>
</dbReference>
<evidence type="ECO:0000256" key="4">
    <source>
        <dbReference type="ARBA" id="ARBA00023157"/>
    </source>
</evidence>
<organism evidence="7 8">
    <name type="scientific">Leptidea sinapis</name>
    <dbReference type="NCBI Taxonomy" id="189913"/>
    <lineage>
        <taxon>Eukaryota</taxon>
        <taxon>Metazoa</taxon>
        <taxon>Ecdysozoa</taxon>
        <taxon>Arthropoda</taxon>
        <taxon>Hexapoda</taxon>
        <taxon>Insecta</taxon>
        <taxon>Pterygota</taxon>
        <taxon>Neoptera</taxon>
        <taxon>Endopterygota</taxon>
        <taxon>Lepidoptera</taxon>
        <taxon>Glossata</taxon>
        <taxon>Ditrysia</taxon>
        <taxon>Papilionoidea</taxon>
        <taxon>Pieridae</taxon>
        <taxon>Dismorphiinae</taxon>
        <taxon>Leptidea</taxon>
    </lineage>
</organism>
<name>A0A5E4PQG8_9NEOP</name>
<comment type="subcellular location">
    <subcellularLocation>
        <location evidence="1">Secreted</location>
    </subcellularLocation>
</comment>
<keyword evidence="4 5" id="KW-1015">Disulfide bond</keyword>
<dbReference type="PANTHER" id="PTHR12352:SF25">
    <property type="entry name" value="SPARC_OSTEONECTIN, CWCV AND KAZAL LIKE DOMAINS PROTEOGLYCAN 1"/>
    <property type="match status" value="1"/>
</dbReference>
<keyword evidence="3" id="KW-0677">Repeat</keyword>
<dbReference type="PROSITE" id="PS00484">
    <property type="entry name" value="THYROGLOBULIN_1_1"/>
    <property type="match status" value="1"/>
</dbReference>
<gene>
    <name evidence="7" type="ORF">LSINAPIS_LOCUS1692</name>
</gene>
<dbReference type="InterPro" id="IPR036857">
    <property type="entry name" value="Thyroglobulin_1_sf"/>
</dbReference>
<dbReference type="CDD" id="cd00191">
    <property type="entry name" value="TY"/>
    <property type="match status" value="1"/>
</dbReference>
<feature type="domain" description="Thyroglobulin type-1" evidence="6">
    <location>
        <begin position="123"/>
        <end position="182"/>
    </location>
</feature>
<evidence type="ECO:0000256" key="1">
    <source>
        <dbReference type="ARBA" id="ARBA00004613"/>
    </source>
</evidence>
<dbReference type="SMART" id="SM00211">
    <property type="entry name" value="TY"/>
    <property type="match status" value="1"/>
</dbReference>
<accession>A0A5E4PQG8</accession>
<dbReference type="Pfam" id="PF10591">
    <property type="entry name" value="SPARC_Ca_bdg"/>
    <property type="match status" value="1"/>
</dbReference>
<dbReference type="Proteomes" id="UP000324832">
    <property type="component" value="Unassembled WGS sequence"/>
</dbReference>
<dbReference type="InterPro" id="IPR019577">
    <property type="entry name" value="SPARC/Testican_Ca-bd-dom"/>
</dbReference>
<sequence length="183" mass="20748">MYIVLTLTDWEACELDKMANRLLDWFSVMMQEMGGAPPPHDYPKEVQEKRKELRERMLEERKKGNFAIIDYDKLVIKEKTLNNEKRHDERERCLRPFLRWCGAGASAAGVSRSAWCRCLSGATRPCAALARAAARRGGFVPACDARGFYRPRQCHAALAECWCVDLRGQELPGSRTKGAPSCP</sequence>
<dbReference type="PANTHER" id="PTHR12352">
    <property type="entry name" value="SECRETED MODULAR CALCIUM-BINDING PROTEIN"/>
    <property type="match status" value="1"/>
</dbReference>
<protein>
    <recommendedName>
        <fullName evidence="6">Thyroglobulin type-1 domain-containing protein</fullName>
    </recommendedName>
</protein>
<evidence type="ECO:0000259" key="6">
    <source>
        <dbReference type="PROSITE" id="PS51162"/>
    </source>
</evidence>
<keyword evidence="2" id="KW-0964">Secreted</keyword>
<evidence type="ECO:0000313" key="7">
    <source>
        <dbReference type="EMBL" id="VVC88277.1"/>
    </source>
</evidence>
<proteinExistence type="predicted"/>
<evidence type="ECO:0000256" key="5">
    <source>
        <dbReference type="PROSITE-ProRule" id="PRU00500"/>
    </source>
</evidence>
<dbReference type="GO" id="GO:0005509">
    <property type="term" value="F:calcium ion binding"/>
    <property type="evidence" value="ECO:0007669"/>
    <property type="project" value="InterPro"/>
</dbReference>
<feature type="non-terminal residue" evidence="7">
    <location>
        <position position="183"/>
    </location>
</feature>
<dbReference type="GO" id="GO:0005615">
    <property type="term" value="C:extracellular space"/>
    <property type="evidence" value="ECO:0007669"/>
    <property type="project" value="TreeGrafter"/>
</dbReference>
<comment type="caution">
    <text evidence="5">Lacks conserved residue(s) required for the propagation of feature annotation.</text>
</comment>
<evidence type="ECO:0000313" key="8">
    <source>
        <dbReference type="Proteomes" id="UP000324832"/>
    </source>
</evidence>
<dbReference type="PROSITE" id="PS51162">
    <property type="entry name" value="THYROGLOBULIN_1_2"/>
    <property type="match status" value="1"/>
</dbReference>
<keyword evidence="8" id="KW-1185">Reference proteome</keyword>
<feature type="disulfide bond" evidence="5">
    <location>
        <begin position="154"/>
        <end position="161"/>
    </location>
</feature>